<reference evidence="1" key="2">
    <citation type="submission" date="2010-05" db="EMBL/GenBank/DDBJ databases">
        <title>The Genome Sequence of Magnaporthe poae strain ATCC 64411.</title>
        <authorList>
            <consortium name="The Broad Institute Genome Sequencing Platform"/>
            <consortium name="Broad Institute Genome Sequencing Center for Infectious Disease"/>
            <person name="Ma L.-J."/>
            <person name="Dead R."/>
            <person name="Young S."/>
            <person name="Zeng Q."/>
            <person name="Koehrsen M."/>
            <person name="Alvarado L."/>
            <person name="Berlin A."/>
            <person name="Chapman S.B."/>
            <person name="Chen Z."/>
            <person name="Freedman E."/>
            <person name="Gellesch M."/>
            <person name="Goldberg J."/>
            <person name="Griggs A."/>
            <person name="Gujja S."/>
            <person name="Heilman E.R."/>
            <person name="Heiman D."/>
            <person name="Hepburn T."/>
            <person name="Howarth C."/>
            <person name="Jen D."/>
            <person name="Larson L."/>
            <person name="Mehta T."/>
            <person name="Neiman D."/>
            <person name="Pearson M."/>
            <person name="Roberts A."/>
            <person name="Saif S."/>
            <person name="Shea T."/>
            <person name="Shenoy N."/>
            <person name="Sisk P."/>
            <person name="Stolte C."/>
            <person name="Sykes S."/>
            <person name="Walk T."/>
            <person name="White J."/>
            <person name="Yandava C."/>
            <person name="Haas B."/>
            <person name="Nusbaum C."/>
            <person name="Birren B."/>
        </authorList>
    </citation>
    <scope>NUCLEOTIDE SEQUENCE</scope>
    <source>
        <strain evidence="1">ATCC 64411</strain>
    </source>
</reference>
<dbReference type="EMBL" id="GL876967">
    <property type="protein sequence ID" value="KLU83460.1"/>
    <property type="molecule type" value="Genomic_DNA"/>
</dbReference>
<dbReference type="VEuPathDB" id="FungiDB:MAPG_02520"/>
<organism evidence="2 3">
    <name type="scientific">Magnaporthiopsis poae (strain ATCC 64411 / 73-15)</name>
    <name type="common">Kentucky bluegrass fungus</name>
    <name type="synonym">Magnaporthe poae</name>
    <dbReference type="NCBI Taxonomy" id="644358"/>
    <lineage>
        <taxon>Eukaryota</taxon>
        <taxon>Fungi</taxon>
        <taxon>Dikarya</taxon>
        <taxon>Ascomycota</taxon>
        <taxon>Pezizomycotina</taxon>
        <taxon>Sordariomycetes</taxon>
        <taxon>Sordariomycetidae</taxon>
        <taxon>Magnaporthales</taxon>
        <taxon>Magnaporthaceae</taxon>
        <taxon>Magnaporthiopsis</taxon>
    </lineage>
</organism>
<dbReference type="EMBL" id="ADBL01000627">
    <property type="status" value="NOT_ANNOTATED_CDS"/>
    <property type="molecule type" value="Genomic_DNA"/>
</dbReference>
<sequence length="67" mass="7563">MDMACNGASGQDWYHLSWVDLLRRCHNRSYRADEQDMRAQYRVAAGYDGTSAALERRQPANTAAIGN</sequence>
<evidence type="ECO:0000313" key="3">
    <source>
        <dbReference type="Proteomes" id="UP000011715"/>
    </source>
</evidence>
<protein>
    <submittedName>
        <fullName evidence="1 2">Uncharacterized protein</fullName>
    </submittedName>
</protein>
<reference evidence="1" key="3">
    <citation type="submission" date="2011-03" db="EMBL/GenBank/DDBJ databases">
        <title>Annotation of Magnaporthe poae ATCC 64411.</title>
        <authorList>
            <person name="Ma L.-J."/>
            <person name="Dead R."/>
            <person name="Young S.K."/>
            <person name="Zeng Q."/>
            <person name="Gargeya S."/>
            <person name="Fitzgerald M."/>
            <person name="Haas B."/>
            <person name="Abouelleil A."/>
            <person name="Alvarado L."/>
            <person name="Arachchi H.M."/>
            <person name="Berlin A."/>
            <person name="Brown A."/>
            <person name="Chapman S.B."/>
            <person name="Chen Z."/>
            <person name="Dunbar C."/>
            <person name="Freedman E."/>
            <person name="Gearin G."/>
            <person name="Gellesch M."/>
            <person name="Goldberg J."/>
            <person name="Griggs A."/>
            <person name="Gujja S."/>
            <person name="Heiman D."/>
            <person name="Howarth C."/>
            <person name="Larson L."/>
            <person name="Lui A."/>
            <person name="MacDonald P.J.P."/>
            <person name="Mehta T."/>
            <person name="Montmayeur A."/>
            <person name="Murphy C."/>
            <person name="Neiman D."/>
            <person name="Pearson M."/>
            <person name="Priest M."/>
            <person name="Roberts A."/>
            <person name="Saif S."/>
            <person name="Shea T."/>
            <person name="Shenoy N."/>
            <person name="Sisk P."/>
            <person name="Stolte C."/>
            <person name="Sykes S."/>
            <person name="Yandava C."/>
            <person name="Wortman J."/>
            <person name="Nusbaum C."/>
            <person name="Birren B."/>
        </authorList>
    </citation>
    <scope>NUCLEOTIDE SEQUENCE</scope>
    <source>
        <strain evidence="1">ATCC 64411</strain>
    </source>
</reference>
<evidence type="ECO:0000313" key="2">
    <source>
        <dbReference type="EnsemblFungi" id="MAPG_02520T0"/>
    </source>
</evidence>
<reference evidence="2" key="5">
    <citation type="submission" date="2015-06" db="UniProtKB">
        <authorList>
            <consortium name="EnsemblFungi"/>
        </authorList>
    </citation>
    <scope>IDENTIFICATION</scope>
    <source>
        <strain evidence="2">ATCC 64411</strain>
    </source>
</reference>
<keyword evidence="3" id="KW-1185">Reference proteome</keyword>
<proteinExistence type="predicted"/>
<evidence type="ECO:0000313" key="1">
    <source>
        <dbReference type="EMBL" id="KLU83460.1"/>
    </source>
</evidence>
<reference evidence="3" key="1">
    <citation type="submission" date="2010-05" db="EMBL/GenBank/DDBJ databases">
        <title>The genome sequence of Magnaporthe poae strain ATCC 64411.</title>
        <authorList>
            <person name="Ma L.-J."/>
            <person name="Dead R."/>
            <person name="Young S."/>
            <person name="Zeng Q."/>
            <person name="Koehrsen M."/>
            <person name="Alvarado L."/>
            <person name="Berlin A."/>
            <person name="Chapman S.B."/>
            <person name="Chen Z."/>
            <person name="Freedman E."/>
            <person name="Gellesch M."/>
            <person name="Goldberg J."/>
            <person name="Griggs A."/>
            <person name="Gujja S."/>
            <person name="Heilman E.R."/>
            <person name="Heiman D."/>
            <person name="Hepburn T."/>
            <person name="Howarth C."/>
            <person name="Jen D."/>
            <person name="Larson L."/>
            <person name="Mehta T."/>
            <person name="Neiman D."/>
            <person name="Pearson M."/>
            <person name="Roberts A."/>
            <person name="Saif S."/>
            <person name="Shea T."/>
            <person name="Shenoy N."/>
            <person name="Sisk P."/>
            <person name="Stolte C."/>
            <person name="Sykes S."/>
            <person name="Walk T."/>
            <person name="White J."/>
            <person name="Yandava C."/>
            <person name="Haas B."/>
            <person name="Nusbaum C."/>
            <person name="Birren B."/>
        </authorList>
    </citation>
    <scope>NUCLEOTIDE SEQUENCE [LARGE SCALE GENOMIC DNA]</scope>
    <source>
        <strain evidence="3">ATCC 64411 / 73-15</strain>
    </source>
</reference>
<dbReference type="EnsemblFungi" id="MAPG_02520T0">
    <property type="protein sequence ID" value="MAPG_02520T0"/>
    <property type="gene ID" value="MAPG_02520"/>
</dbReference>
<dbReference type="Proteomes" id="UP000011715">
    <property type="component" value="Unassembled WGS sequence"/>
</dbReference>
<reference evidence="2" key="4">
    <citation type="journal article" date="2015" name="G3 (Bethesda)">
        <title>Genome sequences of three phytopathogenic species of the Magnaporthaceae family of fungi.</title>
        <authorList>
            <person name="Okagaki L.H."/>
            <person name="Nunes C.C."/>
            <person name="Sailsbery J."/>
            <person name="Clay B."/>
            <person name="Brown D."/>
            <person name="John T."/>
            <person name="Oh Y."/>
            <person name="Young N."/>
            <person name="Fitzgerald M."/>
            <person name="Haas B.J."/>
            <person name="Zeng Q."/>
            <person name="Young S."/>
            <person name="Adiconis X."/>
            <person name="Fan L."/>
            <person name="Levin J.Z."/>
            <person name="Mitchell T.K."/>
            <person name="Okubara P.A."/>
            <person name="Farman M.L."/>
            <person name="Kohn L.M."/>
            <person name="Birren B."/>
            <person name="Ma L.-J."/>
            <person name="Dean R.A."/>
        </authorList>
    </citation>
    <scope>NUCLEOTIDE SEQUENCE</scope>
    <source>
        <strain evidence="2">ATCC 64411 / 73-15</strain>
    </source>
</reference>
<name>A0A0C4DRK8_MAGP6</name>
<dbReference type="AlphaFoldDB" id="A0A0C4DRK8"/>
<gene>
    <name evidence="1" type="ORF">MAPG_02520</name>
</gene>
<accession>A0A0C4DRK8</accession>